<feature type="region of interest" description="Disordered" evidence="1">
    <location>
        <begin position="37"/>
        <end position="139"/>
    </location>
</feature>
<feature type="region of interest" description="Disordered" evidence="1">
    <location>
        <begin position="361"/>
        <end position="401"/>
    </location>
</feature>
<dbReference type="OrthoDB" id="1929367at2759"/>
<organism evidence="3 4">
    <name type="scientific">Medicago truncatula</name>
    <name type="common">Barrel medic</name>
    <name type="synonym">Medicago tribuloides</name>
    <dbReference type="NCBI Taxonomy" id="3880"/>
    <lineage>
        <taxon>Eukaryota</taxon>
        <taxon>Viridiplantae</taxon>
        <taxon>Streptophyta</taxon>
        <taxon>Embryophyta</taxon>
        <taxon>Tracheophyta</taxon>
        <taxon>Spermatophyta</taxon>
        <taxon>Magnoliopsida</taxon>
        <taxon>eudicotyledons</taxon>
        <taxon>Gunneridae</taxon>
        <taxon>Pentapetalae</taxon>
        <taxon>rosids</taxon>
        <taxon>fabids</taxon>
        <taxon>Fabales</taxon>
        <taxon>Fabaceae</taxon>
        <taxon>Papilionoideae</taxon>
        <taxon>50 kb inversion clade</taxon>
        <taxon>NPAAA clade</taxon>
        <taxon>Hologalegina</taxon>
        <taxon>IRL clade</taxon>
        <taxon>Trifolieae</taxon>
        <taxon>Medicago</taxon>
    </lineage>
</organism>
<sequence>MKSPPSKSNNTETEEETIAFNRKRARRVSFADNEITSVHIFRPDDDHSSSSSDIPADTLGFFRKIGGDSDDEVEPRQNPTDDAAEVVDHRNSFLQPIGSPSPGGSSNNADDDSDDDEFRGPVSTDFIKPERLSDSGVSDDITMDSTAFSMHYRSLARSDSGDLKTPTRFEATVTTAVQSSATSGSLMDFTDGDKKTPQSPVVASASGDSDAMSIEGEQGRKTHDYGRLSPKLVAILAQGSKDLDGVSLLGSKATQSPNGNDIEVLPDLACSANSPVRRITLDSAIASASESSTKNTKEFVNDATPLAFKQLSSAKANRRTPPKMDKGDKLATDSPIAVHVEVLPTMESSVNSPVHQITPVASASKSSTKNREFVNDATPLSFKQLDSSKANRGTPPKMDEGDKLDLAAKYELGFCEVPIKESNSKDRGHVTDSNHKSDQVTGNHPVHEFTPLSLSANKVVFMGSSDSFRCTGNITPPLKQSGLLVPEVHVENSATLLSIHKSISKLKTLKATPNTSTLKEGTDKLKLRFSKYSPGTSFFGERDFENKQVETLTAPLVEEPFSLTLENNMNRSFINTDDRVVDSLISANVSYNDENLEPVIGASSLLKTRITRVADFDLADGTVEEKNEVLTTTHAKPFASPVKSFGHTLSPSVECQSNCHVELKQTDMQNESFNGGLGQAIEYDKPTAAKKLDLSGDGNSEQPNSPFEDAQVSKLIKSTLKGKPPRSPCNRFLDLSSPIQELTTVLPSLQEPPSDIRDLSHRINSDGNGVDLDNNGYPAPQVAQSPLTETGIKVSSGKKMKGVDLDNNFHPALQVAQSPFTKTGIEVSSGKKRKGVEFLSDIRDLSHRINSDGGGVNLDKNCHPTLQVAQSPLTKTGIEVSSGKKWESVDLDNNCHPTLQVARSPLTKSGIEVSSGKKRKGVELLSNFRDLSHRINSDGHGGDLDNICHPALQVAQSPLTKNGIEVSSEKKMKGVKLLSDFQDLSRRINSDGHVVDLDNNCHPALQVAQSPLTKTGIEISSGKKGKGVELLSDGDNIEKTGRTDRNPEVHKSGDGDLQFVLEQTGSMGSEREKFGDQKWDDLDHVIKKFSTSTKQLLSPSFDKLNLRLIGTLEDILVHLQKVKKWDILSSEIHSQKKLMDPLNIRRRKRIVEMKMLLFNIAYEKSKLQLMNAKRERLLKKVQQLSSGLQETQMIKNSMSCSAKSRPVDIQADGSHINTRFFNSQGKSQVSCKKVIEMRQELESLDQKAKPLSEFFYSYCKMEGDQSYTNVIKSVPGYLEKIMSYKLEFQNLKLWDIEDFERKDDHHMIILNYCGYIIQRLTVNAGLSSIIVSNCLNDANIGKTYPNMDAFSAFAFALNPHTTSKRTGRISMAQETQTTGSLLSNLLDVVEEVQLARVDIRNLVQAKFNSHSVHQLDLQLSFIDFCGGKKVQVILDMTCLKCGAYPAEVLPSQIYDPAASGEQKALPSSLVDEIRTAAESVSVGYSRIIRLCRRISQAVQGCTKGR</sequence>
<evidence type="ECO:0000256" key="1">
    <source>
        <dbReference type="SAM" id="MobiDB-lite"/>
    </source>
</evidence>
<dbReference type="PANTHER" id="PTHR35707">
    <property type="entry name" value="OS06G0608100 PROTEIN"/>
    <property type="match status" value="1"/>
</dbReference>
<comment type="caution">
    <text evidence="3">The sequence shown here is derived from an EMBL/GenBank/DDBJ whole genome shotgun (WGS) entry which is preliminary data.</text>
</comment>
<gene>
    <name evidence="3" type="ORF">MtrunA17_Chr3g0120671</name>
</gene>
<dbReference type="Pfam" id="PF18210">
    <property type="entry name" value="Knl1_RWD_C"/>
    <property type="match status" value="1"/>
</dbReference>
<feature type="region of interest" description="Disordered" evidence="1">
    <location>
        <begin position="691"/>
        <end position="710"/>
    </location>
</feature>
<feature type="region of interest" description="Disordered" evidence="1">
    <location>
        <begin position="1028"/>
        <end position="1053"/>
    </location>
</feature>
<feature type="compositionally biased region" description="Basic and acidic residues" evidence="1">
    <location>
        <begin position="422"/>
        <end position="438"/>
    </location>
</feature>
<dbReference type="Gramene" id="rna17488">
    <property type="protein sequence ID" value="RHN69060.1"/>
    <property type="gene ID" value="gene17488"/>
</dbReference>
<evidence type="ECO:0000313" key="3">
    <source>
        <dbReference type="EMBL" id="RHN69060.1"/>
    </source>
</evidence>
<feature type="domain" description="Knl1 C-terminal RWD" evidence="2">
    <location>
        <begin position="1236"/>
        <end position="1388"/>
    </location>
</feature>
<feature type="region of interest" description="Disordered" evidence="1">
    <location>
        <begin position="1"/>
        <end position="20"/>
    </location>
</feature>
<dbReference type="InterPro" id="IPR040850">
    <property type="entry name" value="Knl1_RWD_C"/>
</dbReference>
<evidence type="ECO:0000313" key="4">
    <source>
        <dbReference type="Proteomes" id="UP000265566"/>
    </source>
</evidence>
<proteinExistence type="predicted"/>
<feature type="compositionally biased region" description="Basic and acidic residues" evidence="1">
    <location>
        <begin position="1036"/>
        <end position="1053"/>
    </location>
</feature>
<feature type="compositionally biased region" description="Polar residues" evidence="1">
    <location>
        <begin position="1"/>
        <end position="10"/>
    </location>
</feature>
<evidence type="ECO:0000259" key="2">
    <source>
        <dbReference type="Pfam" id="PF18210"/>
    </source>
</evidence>
<protein>
    <recommendedName>
        <fullName evidence="2">Knl1 C-terminal RWD domain-containing protein</fullName>
    </recommendedName>
</protein>
<dbReference type="PANTHER" id="PTHR35707:SF1">
    <property type="entry name" value="SPC7 KINETOCHORE PROTEIN DOMAIN-CONTAINING PROTEIN"/>
    <property type="match status" value="1"/>
</dbReference>
<feature type="region of interest" description="Disordered" evidence="1">
    <location>
        <begin position="183"/>
        <end position="213"/>
    </location>
</feature>
<dbReference type="Proteomes" id="UP000265566">
    <property type="component" value="Chromosome 3"/>
</dbReference>
<dbReference type="EMBL" id="PSQE01000003">
    <property type="protein sequence ID" value="RHN69060.1"/>
    <property type="molecule type" value="Genomic_DNA"/>
</dbReference>
<reference evidence="4" key="1">
    <citation type="journal article" date="2018" name="Nat. Plants">
        <title>Whole-genome landscape of Medicago truncatula symbiotic genes.</title>
        <authorList>
            <person name="Pecrix Y."/>
            <person name="Staton S.E."/>
            <person name="Sallet E."/>
            <person name="Lelandais-Briere C."/>
            <person name="Moreau S."/>
            <person name="Carrere S."/>
            <person name="Blein T."/>
            <person name="Jardinaud M.F."/>
            <person name="Latrasse D."/>
            <person name="Zouine M."/>
            <person name="Zahm M."/>
            <person name="Kreplak J."/>
            <person name="Mayjonade B."/>
            <person name="Satge C."/>
            <person name="Perez M."/>
            <person name="Cauet S."/>
            <person name="Marande W."/>
            <person name="Chantry-Darmon C."/>
            <person name="Lopez-Roques C."/>
            <person name="Bouchez O."/>
            <person name="Berard A."/>
            <person name="Debelle F."/>
            <person name="Munos S."/>
            <person name="Bendahmane A."/>
            <person name="Berges H."/>
            <person name="Niebel A."/>
            <person name="Buitink J."/>
            <person name="Frugier F."/>
            <person name="Benhamed M."/>
            <person name="Crespi M."/>
            <person name="Gouzy J."/>
            <person name="Gamas P."/>
        </authorList>
    </citation>
    <scope>NUCLEOTIDE SEQUENCE [LARGE SCALE GENOMIC DNA]</scope>
    <source>
        <strain evidence="4">cv. Jemalong A17</strain>
    </source>
</reference>
<name>A0A396IUH2_MEDTR</name>
<feature type="compositionally biased region" description="Low complexity" evidence="1">
    <location>
        <begin position="96"/>
        <end position="108"/>
    </location>
</feature>
<feature type="region of interest" description="Disordered" evidence="1">
    <location>
        <begin position="422"/>
        <end position="445"/>
    </location>
</feature>
<accession>A0A396IUH2</accession>